<dbReference type="AlphaFoldDB" id="A0A2A8D5N9"/>
<dbReference type="InterPro" id="IPR002181">
    <property type="entry name" value="Fibrinogen_a/b/g_C_dom"/>
</dbReference>
<dbReference type="PANTHER" id="PTHR24216">
    <property type="entry name" value="PAXILLIN-RELATED"/>
    <property type="match status" value="1"/>
</dbReference>
<feature type="signal peptide" evidence="4">
    <location>
        <begin position="1"/>
        <end position="31"/>
    </location>
</feature>
<evidence type="ECO:0000256" key="3">
    <source>
        <dbReference type="SAM" id="MobiDB-lite"/>
    </source>
</evidence>
<dbReference type="Gene3D" id="2.60.120.260">
    <property type="entry name" value="Galactose-binding domain-like"/>
    <property type="match status" value="1"/>
</dbReference>
<dbReference type="Pfam" id="PF14683">
    <property type="entry name" value="CBM-like"/>
    <property type="match status" value="1"/>
</dbReference>
<keyword evidence="7" id="KW-1185">Reference proteome</keyword>
<dbReference type="PANTHER" id="PTHR24216:SF65">
    <property type="entry name" value="PAXILLIN-LIKE PROTEIN 1"/>
    <property type="match status" value="1"/>
</dbReference>
<dbReference type="Gene3D" id="2.60.40.10">
    <property type="entry name" value="Immunoglobulins"/>
    <property type="match status" value="1"/>
</dbReference>
<reference evidence="6" key="1">
    <citation type="submission" date="2017-10" db="EMBL/GenBank/DDBJ databases">
        <title>Kefir isolates.</title>
        <authorList>
            <person name="Kim Y."/>
            <person name="Blasche S."/>
        </authorList>
    </citation>
    <scope>NUCLEOTIDE SEQUENCE [LARGE SCALE GENOMIC DNA]</scope>
    <source>
        <strain evidence="6">OG2-2</strain>
    </source>
</reference>
<feature type="compositionally biased region" description="Polar residues" evidence="3">
    <location>
        <begin position="716"/>
        <end position="728"/>
    </location>
</feature>
<organism evidence="6 7">
    <name type="scientific">Rothia dentocariosa</name>
    <dbReference type="NCBI Taxonomy" id="2047"/>
    <lineage>
        <taxon>Bacteria</taxon>
        <taxon>Bacillati</taxon>
        <taxon>Actinomycetota</taxon>
        <taxon>Actinomycetes</taxon>
        <taxon>Micrococcales</taxon>
        <taxon>Micrococcaceae</taxon>
        <taxon>Rothia</taxon>
    </lineage>
</organism>
<keyword evidence="2" id="KW-0964">Secreted</keyword>
<dbReference type="InterPro" id="IPR013783">
    <property type="entry name" value="Ig-like_fold"/>
</dbReference>
<dbReference type="Proteomes" id="UP000219947">
    <property type="component" value="Unassembled WGS sequence"/>
</dbReference>
<dbReference type="InterPro" id="IPR036056">
    <property type="entry name" value="Fibrinogen-like_C"/>
</dbReference>
<keyword evidence="4" id="KW-0732">Signal</keyword>
<evidence type="ECO:0000313" key="6">
    <source>
        <dbReference type="EMBL" id="PEN16286.1"/>
    </source>
</evidence>
<dbReference type="InterPro" id="IPR014716">
    <property type="entry name" value="Fibrinogen_a/b/g_C_1"/>
</dbReference>
<dbReference type="NCBIfam" id="NF040941">
    <property type="entry name" value="GGGWT_bact"/>
    <property type="match status" value="1"/>
</dbReference>
<dbReference type="GO" id="GO:0005975">
    <property type="term" value="P:carbohydrate metabolic process"/>
    <property type="evidence" value="ECO:0007669"/>
    <property type="project" value="UniProtKB-ARBA"/>
</dbReference>
<dbReference type="SUPFAM" id="SSF50998">
    <property type="entry name" value="Quinoprotein alcohol dehydrogenase-like"/>
    <property type="match status" value="1"/>
</dbReference>
<evidence type="ECO:0000256" key="2">
    <source>
        <dbReference type="ARBA" id="ARBA00022530"/>
    </source>
</evidence>
<accession>A0A2A8D5N9</accession>
<feature type="region of interest" description="Disordered" evidence="3">
    <location>
        <begin position="707"/>
        <end position="728"/>
    </location>
</feature>
<name>A0A2A8D5N9_9MICC</name>
<feature type="compositionally biased region" description="Basic and acidic residues" evidence="3">
    <location>
        <begin position="812"/>
        <end position="889"/>
    </location>
</feature>
<proteinExistence type="predicted"/>
<evidence type="ECO:0000256" key="4">
    <source>
        <dbReference type="SAM" id="SignalP"/>
    </source>
</evidence>
<feature type="region of interest" description="Disordered" evidence="3">
    <location>
        <begin position="286"/>
        <end position="316"/>
    </location>
</feature>
<dbReference type="Gene3D" id="3.90.215.10">
    <property type="entry name" value="Gamma Fibrinogen, chain A, domain 1"/>
    <property type="match status" value="1"/>
</dbReference>
<feature type="chain" id="PRO_5012518256" evidence="4">
    <location>
        <begin position="32"/>
        <end position="1235"/>
    </location>
</feature>
<evidence type="ECO:0000313" key="7">
    <source>
        <dbReference type="Proteomes" id="UP000219947"/>
    </source>
</evidence>
<sequence>MKFARKATTAVGLALTLGLSGLAPVGPVAYAAEDAVVHDGSSSDKAAASCYEAKQVNKDAKSGKYWLYTPSMSAPQQFYCDQETNGGGWVLIGRGRDGWTENYHGRGAASKLYTSPEGDDAMTPVQLPSTTVDELLNGQKPQDLEDGVRFRRALNTDGTEWQNITAHRDQTERWTWALRSNNIWSNIDVSADNPQYMQRDRTHFDKTEGHIQQNGTYSVLNFDEQREQGWKLGFSYSRDVRANGNRNESASNSYLYRPSGSNATPFAFTQVYLRPKLTQQNMGAQAIGDNGTAASNRRALPKSGSMPWKWRTSDKSGTGNVNEMNTYVQAITQVGDTVFTGGDFAYLESAAGAHVDQSYLAGFNVNTGELVQTFKPKFNGQIKSLEALPNNKLAVGGEFTEVNGEKVPGFAVLDPATGQLDRELNLQVENNVSGSALAVKTLQAQGDYLYLGGTFTHLKSSGTPNKVYSRNAARVKISTNQVDRMWTPRFNGTVNGMSASADNSEVFAAGYFTEMNDQRAFRVARILDSAKKVGTWEVTPSYLPDPQTREKRVWGFHFDVQDAGSSVWLGGTEHMISQYTKNEPMTRLSSSITRNGGDFQDLHLNGNNIYGACHCGDFLYQGSGTHDYAWRGSTVTDSIRLVAAFDKDSGKTLPEFAPTLKGKSGHGIWESFVDSNGVLWVGGDLNRSLGENGVQQESVGFVRYAPRDVTPPPAPSNLTVTQSGDNDQLNWSASGEAGARYHVLRNDRVIATVNGTSYRVKHTDNARYFVRAADANGNYSASTSVAVSGKKAEQPKQENPKQENPQPQPENPKQEDPKQEDPKQDNPKQEQPKQEQPKQEDPKQDNPKQEQPKQEDPKQDNPKQEQPKQEDPKQEQPKQDDPKQDDNKNIVKPQPENPIQDDPKQEQPKQDNPKQEDPKQDEQPQPENPATDDQVQPADPNDDLKPNEPKQQENPKQEQPKQEDPKQDNPKQEQPKQEDPKQEQKPQGDQVLVDSGSSWVYRVGSDRAESEWKTRSWLGGAWSRGKAPLGAGSVNVETEVNTFFGTPMSIYARKDVTLTKEQAQQYLKLTTYADDGTVVYVNGKEVARKNMPQGRISANTPATQRPESQNAQLFSVDVPAEYLREGRNAIAVEVHANSHWSNNISFDMQVISTAQHQNPLPEAQNQEDNGQQHRPQVWYWYYPEYYGNYGNGDYYGRRNQRVAYNYDNRGFGYMGGFGYAHGFFGRAFYDYGFGW</sequence>
<feature type="region of interest" description="Disordered" evidence="3">
    <location>
        <begin position="784"/>
        <end position="996"/>
    </location>
</feature>
<feature type="compositionally biased region" description="Basic and acidic residues" evidence="3">
    <location>
        <begin position="901"/>
        <end position="922"/>
    </location>
</feature>
<feature type="compositionally biased region" description="Basic and acidic residues" evidence="3">
    <location>
        <begin position="790"/>
        <end position="801"/>
    </location>
</feature>
<evidence type="ECO:0000256" key="1">
    <source>
        <dbReference type="ARBA" id="ARBA00004498"/>
    </source>
</evidence>
<feature type="domain" description="Fibrinogen C-terminal" evidence="5">
    <location>
        <begin position="41"/>
        <end position="98"/>
    </location>
</feature>
<comment type="subcellular location">
    <subcellularLocation>
        <location evidence="1">Secreted</location>
        <location evidence="1">Extracellular space</location>
        <location evidence="1">Extracellular matrix</location>
    </subcellularLocation>
</comment>
<protein>
    <submittedName>
        <fullName evidence="6">Cell envelope biogenesis protein TolA</fullName>
    </submittedName>
</protein>
<feature type="compositionally biased region" description="Basic and acidic residues" evidence="3">
    <location>
        <begin position="942"/>
        <end position="986"/>
    </location>
</feature>
<evidence type="ECO:0000259" key="5">
    <source>
        <dbReference type="PROSITE" id="PS51406"/>
    </source>
</evidence>
<dbReference type="InterPro" id="IPR011047">
    <property type="entry name" value="Quinoprotein_ADH-like_sf"/>
</dbReference>
<dbReference type="RefSeq" id="WP_098042676.1">
    <property type="nucleotide sequence ID" value="NZ_PDEV01000002.1"/>
</dbReference>
<dbReference type="InterPro" id="IPR029411">
    <property type="entry name" value="RG-lyase_III"/>
</dbReference>
<dbReference type="SUPFAM" id="SSF56496">
    <property type="entry name" value="Fibrinogen C-terminal domain-like"/>
    <property type="match status" value="1"/>
</dbReference>
<gene>
    <name evidence="6" type="ORF">CRM92_06295</name>
</gene>
<comment type="caution">
    <text evidence="6">The sequence shown here is derived from an EMBL/GenBank/DDBJ whole genome shotgun (WGS) entry which is preliminary data.</text>
</comment>
<dbReference type="PROSITE" id="PS51406">
    <property type="entry name" value="FIBRINOGEN_C_2"/>
    <property type="match status" value="1"/>
</dbReference>
<dbReference type="EMBL" id="PDEV01000002">
    <property type="protein sequence ID" value="PEN16286.1"/>
    <property type="molecule type" value="Genomic_DNA"/>
</dbReference>
<keyword evidence="2" id="KW-0272">Extracellular matrix</keyword>